<name>L9L680_TUPCH</name>
<sequence>MYGSVPERPSPYPLLSSSFDLDSAFQRDYDDRMYSFPLELIKDDEKEAEEGEDDRDSANGEDDS</sequence>
<keyword evidence="3" id="KW-1185">Reference proteome</keyword>
<protein>
    <submittedName>
        <fullName evidence="2">Heterogeneous nuclear ribonucleoprotein C</fullName>
    </submittedName>
</protein>
<organism evidence="2 3">
    <name type="scientific">Tupaia chinensis</name>
    <name type="common">Chinese tree shrew</name>
    <name type="synonym">Tupaia belangeri chinensis</name>
    <dbReference type="NCBI Taxonomy" id="246437"/>
    <lineage>
        <taxon>Eukaryota</taxon>
        <taxon>Metazoa</taxon>
        <taxon>Chordata</taxon>
        <taxon>Craniata</taxon>
        <taxon>Vertebrata</taxon>
        <taxon>Euteleostomi</taxon>
        <taxon>Mammalia</taxon>
        <taxon>Eutheria</taxon>
        <taxon>Euarchontoglires</taxon>
        <taxon>Scandentia</taxon>
        <taxon>Tupaiidae</taxon>
        <taxon>Tupaia</taxon>
    </lineage>
</organism>
<proteinExistence type="predicted"/>
<dbReference type="STRING" id="246437.L9L680"/>
<dbReference type="GO" id="GO:1990904">
    <property type="term" value="C:ribonucleoprotein complex"/>
    <property type="evidence" value="ECO:0007669"/>
    <property type="project" value="UniProtKB-KW"/>
</dbReference>
<dbReference type="InParanoid" id="L9L680"/>
<gene>
    <name evidence="2" type="ORF">TREES_T100007193</name>
</gene>
<dbReference type="Proteomes" id="UP000011518">
    <property type="component" value="Unassembled WGS sequence"/>
</dbReference>
<feature type="compositionally biased region" description="Acidic residues" evidence="1">
    <location>
        <begin position="46"/>
        <end position="64"/>
    </location>
</feature>
<evidence type="ECO:0000313" key="2">
    <source>
        <dbReference type="EMBL" id="ELW69222.1"/>
    </source>
</evidence>
<evidence type="ECO:0000256" key="1">
    <source>
        <dbReference type="SAM" id="MobiDB-lite"/>
    </source>
</evidence>
<reference evidence="3" key="1">
    <citation type="submission" date="2012-07" db="EMBL/GenBank/DDBJ databases">
        <title>Genome of the Chinese tree shrew, a rising model animal genetically related to primates.</title>
        <authorList>
            <person name="Zhang G."/>
            <person name="Fan Y."/>
            <person name="Yao Y."/>
            <person name="Huang Z."/>
        </authorList>
    </citation>
    <scope>NUCLEOTIDE SEQUENCE [LARGE SCALE GENOMIC DNA]</scope>
</reference>
<dbReference type="AlphaFoldDB" id="L9L680"/>
<accession>L9L680</accession>
<reference evidence="3" key="2">
    <citation type="journal article" date="2013" name="Nat. Commun.">
        <title>Genome of the Chinese tree shrew.</title>
        <authorList>
            <person name="Fan Y."/>
            <person name="Huang Z.Y."/>
            <person name="Cao C.C."/>
            <person name="Chen C.S."/>
            <person name="Chen Y.X."/>
            <person name="Fan D.D."/>
            <person name="He J."/>
            <person name="Hou H.L."/>
            <person name="Hu L."/>
            <person name="Hu X.T."/>
            <person name="Jiang X.T."/>
            <person name="Lai R."/>
            <person name="Lang Y.S."/>
            <person name="Liang B."/>
            <person name="Liao S.G."/>
            <person name="Mu D."/>
            <person name="Ma Y.Y."/>
            <person name="Niu Y.Y."/>
            <person name="Sun X.Q."/>
            <person name="Xia J.Q."/>
            <person name="Xiao J."/>
            <person name="Xiong Z.Q."/>
            <person name="Xu L."/>
            <person name="Yang L."/>
            <person name="Zhang Y."/>
            <person name="Zhao W."/>
            <person name="Zhao X.D."/>
            <person name="Zheng Y.T."/>
            <person name="Zhou J.M."/>
            <person name="Zhu Y.B."/>
            <person name="Zhang G.J."/>
            <person name="Wang J."/>
            <person name="Yao Y.G."/>
        </authorList>
    </citation>
    <scope>NUCLEOTIDE SEQUENCE [LARGE SCALE GENOMIC DNA]</scope>
</reference>
<dbReference type="EMBL" id="KB320541">
    <property type="protein sequence ID" value="ELW69222.1"/>
    <property type="molecule type" value="Genomic_DNA"/>
</dbReference>
<feature type="region of interest" description="Disordered" evidence="1">
    <location>
        <begin position="40"/>
        <end position="64"/>
    </location>
</feature>
<evidence type="ECO:0000313" key="3">
    <source>
        <dbReference type="Proteomes" id="UP000011518"/>
    </source>
</evidence>
<keyword evidence="2" id="KW-0687">Ribonucleoprotein</keyword>